<keyword evidence="9" id="KW-1267">Proteomics identification</keyword>
<dbReference type="KEGG" id="cel:CELE_B0365.6"/>
<dbReference type="STRING" id="6239.B0365.6.3"/>
<dbReference type="SUPFAM" id="SSF56436">
    <property type="entry name" value="C-type lectin-like"/>
    <property type="match status" value="2"/>
</dbReference>
<dbReference type="Proteomes" id="UP000001940">
    <property type="component" value="Chromosome V"/>
</dbReference>
<proteinExistence type="evidence at protein level"/>
<dbReference type="RefSeq" id="NP_506271.1">
    <property type="nucleotide sequence ID" value="NM_073870.5"/>
</dbReference>
<dbReference type="InterPro" id="IPR016186">
    <property type="entry name" value="C-type_lectin-like/link_sf"/>
</dbReference>
<dbReference type="InterPro" id="IPR035914">
    <property type="entry name" value="Sperma_CUB_dom_sf"/>
</dbReference>
<name>P90732_CAEEL</name>
<dbReference type="GO" id="GO:0050921">
    <property type="term" value="P:positive regulation of chemotaxis"/>
    <property type="evidence" value="ECO:0000315"/>
    <property type="project" value="UniProtKB"/>
</dbReference>
<dbReference type="CTD" id="179797"/>
<dbReference type="CDD" id="cd00037">
    <property type="entry name" value="CLECT"/>
    <property type="match status" value="2"/>
</dbReference>
<accession>P90732</accession>
<dbReference type="InterPro" id="IPR016187">
    <property type="entry name" value="CTDL_fold"/>
</dbReference>
<feature type="chain" id="PRO_5004161384" evidence="3">
    <location>
        <begin position="18"/>
        <end position="545"/>
    </location>
</feature>
<dbReference type="SUPFAM" id="SSF49854">
    <property type="entry name" value="Spermadhesin, CUB domain"/>
    <property type="match status" value="2"/>
</dbReference>
<dbReference type="PIR" id="T18714">
    <property type="entry name" value="T18714"/>
</dbReference>
<dbReference type="PANTHER" id="PTHR22991:SF41">
    <property type="entry name" value="CUB DOMAIN-CONTAINING PROTEIN-RELATED"/>
    <property type="match status" value="1"/>
</dbReference>
<feature type="domain" description="CUB" evidence="4">
    <location>
        <begin position="435"/>
        <end position="545"/>
    </location>
</feature>
<dbReference type="SMART" id="SM00042">
    <property type="entry name" value="CUB"/>
    <property type="match status" value="2"/>
</dbReference>
<organism evidence="6 7">
    <name type="scientific">Caenorhabditis elegans</name>
    <dbReference type="NCBI Taxonomy" id="6239"/>
    <lineage>
        <taxon>Eukaryota</taxon>
        <taxon>Metazoa</taxon>
        <taxon>Ecdysozoa</taxon>
        <taxon>Nematoda</taxon>
        <taxon>Chromadorea</taxon>
        <taxon>Rhabditida</taxon>
        <taxon>Rhabditina</taxon>
        <taxon>Rhabditomorpha</taxon>
        <taxon>Rhabditoidea</taxon>
        <taxon>Rhabditidae</taxon>
        <taxon>Peloderinae</taxon>
        <taxon>Caenorhabditis</taxon>
    </lineage>
</organism>
<evidence type="ECO:0000256" key="3">
    <source>
        <dbReference type="SAM" id="SignalP"/>
    </source>
</evidence>
<dbReference type="InterPro" id="IPR000859">
    <property type="entry name" value="CUB_dom"/>
</dbReference>
<reference evidence="6 7" key="1">
    <citation type="journal article" date="1998" name="Science">
        <title>Genome sequence of the nematode C. elegans: a platform for investigating biology.</title>
        <authorList>
            <consortium name="The C. elegans sequencing consortium"/>
            <person name="Sulson J.E."/>
            <person name="Waterston R."/>
        </authorList>
    </citation>
    <scope>NUCLEOTIDE SEQUENCE [LARGE SCALE GENOMIC DNA]</scope>
    <source>
        <strain evidence="6 7">Bristol N2</strain>
    </source>
</reference>
<dbReference type="Pfam" id="PF00431">
    <property type="entry name" value="CUB"/>
    <property type="match status" value="2"/>
</dbReference>
<evidence type="ECO:0000313" key="7">
    <source>
        <dbReference type="Proteomes" id="UP000001940"/>
    </source>
</evidence>
<dbReference type="CDD" id="cd00041">
    <property type="entry name" value="CUB"/>
    <property type="match status" value="2"/>
</dbReference>
<evidence type="ECO:0000259" key="5">
    <source>
        <dbReference type="PROSITE" id="PS50041"/>
    </source>
</evidence>
<dbReference type="HOGENOM" id="CLU_037161_0_0_1"/>
<keyword evidence="1" id="KW-1015">Disulfide bond</keyword>
<dbReference type="InterPro" id="IPR001304">
    <property type="entry name" value="C-type_lectin-like"/>
</dbReference>
<evidence type="ECO:0000259" key="4">
    <source>
        <dbReference type="PROSITE" id="PS01180"/>
    </source>
</evidence>
<evidence type="ECO:0000256" key="1">
    <source>
        <dbReference type="ARBA" id="ARBA00023157"/>
    </source>
</evidence>
<dbReference type="SMART" id="SM00034">
    <property type="entry name" value="CLECT"/>
    <property type="match status" value="2"/>
</dbReference>
<dbReference type="PANTHER" id="PTHR22991">
    <property type="entry name" value="PROTEIN CBG13490"/>
    <property type="match status" value="1"/>
</dbReference>
<keyword evidence="7" id="KW-1185">Reference proteome</keyword>
<dbReference type="AlphaFoldDB" id="P90732"/>
<dbReference type="PeptideAtlas" id="P90732"/>
<dbReference type="UCSC" id="B0365.6.2">
    <property type="organism name" value="c. elegans"/>
</dbReference>
<dbReference type="OMA" id="IDTEQCC"/>
<dbReference type="PaxDb" id="6239-B0365.6.1"/>
<dbReference type="Gene3D" id="3.10.100.10">
    <property type="entry name" value="Mannose-Binding Protein A, subunit A"/>
    <property type="match status" value="2"/>
</dbReference>
<dbReference type="EMBL" id="BX284605">
    <property type="protein sequence ID" value="CAB02691.1"/>
    <property type="molecule type" value="Genomic_DNA"/>
</dbReference>
<evidence type="ECO:0007829" key="9">
    <source>
        <dbReference type="PeptideAtlas" id="P90732"/>
    </source>
</evidence>
<dbReference type="SMR" id="P90732"/>
<dbReference type="GeneID" id="179797"/>
<dbReference type="FunFam" id="3.10.100.10:FF:000164">
    <property type="entry name" value="C-type LECtin"/>
    <property type="match status" value="1"/>
</dbReference>
<evidence type="ECO:0000313" key="6">
    <source>
        <dbReference type="EMBL" id="CAB02691.1"/>
    </source>
</evidence>
<comment type="caution">
    <text evidence="2">Lacks conserved residue(s) required for the propagation of feature annotation.</text>
</comment>
<dbReference type="Pfam" id="PF00059">
    <property type="entry name" value="Lectin_C"/>
    <property type="match status" value="2"/>
</dbReference>
<feature type="domain" description="CUB" evidence="4">
    <location>
        <begin position="301"/>
        <end position="411"/>
    </location>
</feature>
<dbReference type="GO" id="GO:0045087">
    <property type="term" value="P:innate immune response"/>
    <property type="evidence" value="ECO:0007007"/>
    <property type="project" value="WormBase"/>
</dbReference>
<dbReference type="OrthoDB" id="5877743at2759"/>
<feature type="signal peptide" evidence="3">
    <location>
        <begin position="1"/>
        <end position="17"/>
    </location>
</feature>
<feature type="domain" description="C-type lectin" evidence="5">
    <location>
        <begin position="29"/>
        <end position="141"/>
    </location>
</feature>
<dbReference type="FunCoup" id="P90732">
    <property type="interactions" value="4"/>
</dbReference>
<dbReference type="Gene3D" id="2.60.120.290">
    <property type="entry name" value="Spermadhesin, CUB domain"/>
    <property type="match status" value="2"/>
</dbReference>
<dbReference type="AGR" id="WB:WBGene00007153"/>
<dbReference type="FunFam" id="3.10.100.10:FF:000152">
    <property type="entry name" value="C-type LECtin"/>
    <property type="match status" value="1"/>
</dbReference>
<gene>
    <name evidence="6 8" type="primary">clec-41</name>
    <name evidence="8" type="ORF">B0365.6</name>
    <name evidence="6" type="ORF">CELE_B0365.6</name>
</gene>
<evidence type="ECO:0000256" key="2">
    <source>
        <dbReference type="PROSITE-ProRule" id="PRU00059"/>
    </source>
</evidence>
<evidence type="ECO:0000313" key="8">
    <source>
        <dbReference type="WormBase" id="B0365.6"/>
    </source>
</evidence>
<dbReference type="InParanoid" id="P90732"/>
<dbReference type="PROSITE" id="PS01180">
    <property type="entry name" value="CUB"/>
    <property type="match status" value="2"/>
</dbReference>
<dbReference type="eggNOG" id="KOG4297">
    <property type="taxonomic scope" value="Eukaryota"/>
</dbReference>
<dbReference type="InterPro" id="IPR050976">
    <property type="entry name" value="Snaclec"/>
</dbReference>
<keyword evidence="3" id="KW-0732">Signal</keyword>
<dbReference type="PROSITE" id="PS50041">
    <property type="entry name" value="C_TYPE_LECTIN_2"/>
    <property type="match status" value="2"/>
</dbReference>
<dbReference type="Bgee" id="WBGene00007153">
    <property type="expression patterns" value="Expressed in adult organism and 3 other cell types or tissues"/>
</dbReference>
<dbReference type="PhylomeDB" id="P90732"/>
<feature type="domain" description="C-type lectin" evidence="5">
    <location>
        <begin position="165"/>
        <end position="281"/>
    </location>
</feature>
<sequence length="545" mass="58800">MWFHSTLLLAILVAVSADTCPAGFTALSTSKKCVKLITDVAKHSDATANCSSYGGHLISVQNAIDNNAYLQLAAVSVTPYWLGIKCSLSGNPASCQWDDQSGNAGGYNGFAPGYPLVEVGNCVYVPTSGSFAGKWLSGDCNTMSLNFICETAPTSPITDTCSFQYNGNCYYPSLSALPKQDAQFSCQQACGNLVSIHSIEENNYVQSLFTTNAPTYIRIGAVANNQNSNSWIDGTSWNYDNIGYSNINLGMCWSMALSNDIVSTGKWISSYCDTSLPFVCKRKVGTQCGTTSGPTQTPGQCTSPMFMDNSGRFYSPSWPYSYIGEQNPCNYILDTPVGSLVQIRFPVMNLDSQASISIYSRIEDTTPLVVLQGNSASNQWYTSTTNTMKVVFRPCIANCPNDGVNYRWEADFKPSTDVTQPPVTVTPNPNNPSGCNSTILVAPGSISTPNYPNYYPNFLLCMYHLSTTGGYRINLDFGAIDTEQCCDIIEVHDGPLLGSPKLGIVSGTWPAHAKTYQSSSNSMLVTFSTDSSGQGSGFSANFWAL</sequence>
<protein>
    <submittedName>
        <fullName evidence="6">Cubilin</fullName>
    </submittedName>
</protein>
<dbReference type="WormBase" id="B0365.6">
    <property type="protein sequence ID" value="CE07723"/>
    <property type="gene ID" value="WBGene00007153"/>
    <property type="gene designation" value="clec-41"/>
</dbReference>